<dbReference type="eggNOG" id="COG2135">
    <property type="taxonomic scope" value="Bacteria"/>
</dbReference>
<dbReference type="EC" id="3.4.-.-" evidence="8"/>
<evidence type="ECO:0000256" key="4">
    <source>
        <dbReference type="ARBA" id="ARBA00022801"/>
    </source>
</evidence>
<dbReference type="GO" id="GO:0003697">
    <property type="term" value="F:single-stranded DNA binding"/>
    <property type="evidence" value="ECO:0007669"/>
    <property type="project" value="InterPro"/>
</dbReference>
<dbReference type="OrthoDB" id="9782620at2"/>
<evidence type="ECO:0000256" key="8">
    <source>
        <dbReference type="RuleBase" id="RU364100"/>
    </source>
</evidence>
<protein>
    <recommendedName>
        <fullName evidence="8">Abasic site processing protein</fullName>
        <ecNumber evidence="8">3.4.-.-</ecNumber>
    </recommendedName>
</protein>
<dbReference type="GO" id="GO:0106300">
    <property type="term" value="P:protein-DNA covalent cross-linking repair"/>
    <property type="evidence" value="ECO:0007669"/>
    <property type="project" value="InterPro"/>
</dbReference>
<dbReference type="GO" id="GO:0006508">
    <property type="term" value="P:proteolysis"/>
    <property type="evidence" value="ECO:0007669"/>
    <property type="project" value="UniProtKB-KW"/>
</dbReference>
<dbReference type="PATRIC" id="fig|1045004.4.peg.741"/>
<gene>
    <name evidence="9" type="ORF">OKIT_0739</name>
</gene>
<evidence type="ECO:0000256" key="5">
    <source>
        <dbReference type="ARBA" id="ARBA00023124"/>
    </source>
</evidence>
<keyword evidence="5" id="KW-0190">Covalent protein-DNA linkage</keyword>
<reference evidence="9 10" key="1">
    <citation type="journal article" date="2012" name="PLoS ONE">
        <title>Functional divergence in the genus oenococcus as predicted by genome sequencing of the newly-described species, Oenococcus kitaharae.</title>
        <authorList>
            <person name="Borneman A.R."/>
            <person name="McCarthy J.M."/>
            <person name="Chambers P.J."/>
            <person name="Bartowsky E.J."/>
        </authorList>
    </citation>
    <scope>NUCLEOTIDE SEQUENCE [LARGE SCALE GENOMIC DNA]</scope>
    <source>
        <strain evidence="10">DSM17330</strain>
    </source>
</reference>
<organism evidence="9 10">
    <name type="scientific">Oenococcus kitaharae DSM 17330</name>
    <dbReference type="NCBI Taxonomy" id="1045004"/>
    <lineage>
        <taxon>Bacteria</taxon>
        <taxon>Bacillati</taxon>
        <taxon>Bacillota</taxon>
        <taxon>Bacilli</taxon>
        <taxon>Lactobacillales</taxon>
        <taxon>Lactobacillaceae</taxon>
        <taxon>Oenococcus</taxon>
    </lineage>
</organism>
<keyword evidence="2 8" id="KW-0645">Protease</keyword>
<evidence type="ECO:0000256" key="3">
    <source>
        <dbReference type="ARBA" id="ARBA00022763"/>
    </source>
</evidence>
<evidence type="ECO:0000313" key="10">
    <source>
        <dbReference type="Proteomes" id="UP000004959"/>
    </source>
</evidence>
<accession>G9WHW3</accession>
<keyword evidence="6" id="KW-0238">DNA-binding</keyword>
<dbReference type="InterPro" id="IPR036590">
    <property type="entry name" value="SRAP-like"/>
</dbReference>
<keyword evidence="10" id="KW-1185">Reference proteome</keyword>
<sequence>MCGRYTFQSDFSPEISQITRLAQANGYEIKTGEVFPGDTTAVVIADQGKIKVVGMAWGFPIFGNKRLLINARSETLLEKRTFSESFKKRRCVYPTTGFFEWNLDKEKVWFNYADHHEALYIAGCYNFFDGQARSVLFTTEPNQSVAPVHNRMPLILKKTQIAAWLSDFNAASEMIANPMPELFSKKV</sequence>
<evidence type="ECO:0000256" key="2">
    <source>
        <dbReference type="ARBA" id="ARBA00022670"/>
    </source>
</evidence>
<evidence type="ECO:0000256" key="1">
    <source>
        <dbReference type="ARBA" id="ARBA00008136"/>
    </source>
</evidence>
<evidence type="ECO:0000313" key="9">
    <source>
        <dbReference type="EMBL" id="EHN58848.1"/>
    </source>
</evidence>
<proteinExistence type="inferred from homology"/>
<dbReference type="HOGENOM" id="CLU_035990_6_3_9"/>
<keyword evidence="7" id="KW-0456">Lyase</keyword>
<dbReference type="SUPFAM" id="SSF143081">
    <property type="entry name" value="BB1717-like"/>
    <property type="match status" value="1"/>
</dbReference>
<dbReference type="EMBL" id="AFVZ01000001">
    <property type="protein sequence ID" value="EHN58848.1"/>
    <property type="molecule type" value="Genomic_DNA"/>
</dbReference>
<dbReference type="PANTHER" id="PTHR13604:SF0">
    <property type="entry name" value="ABASIC SITE PROCESSING PROTEIN HMCES"/>
    <property type="match status" value="1"/>
</dbReference>
<dbReference type="PANTHER" id="PTHR13604">
    <property type="entry name" value="DC12-RELATED"/>
    <property type="match status" value="1"/>
</dbReference>
<dbReference type="Gene3D" id="3.90.1680.10">
    <property type="entry name" value="SOS response associated peptidase-like"/>
    <property type="match status" value="1"/>
</dbReference>
<dbReference type="AlphaFoldDB" id="G9WHW3"/>
<dbReference type="InterPro" id="IPR003738">
    <property type="entry name" value="SRAP"/>
</dbReference>
<keyword evidence="3" id="KW-0227">DNA damage</keyword>
<dbReference type="RefSeq" id="WP_007745411.1">
    <property type="nucleotide sequence ID" value="NZ_CM001398.1"/>
</dbReference>
<dbReference type="Pfam" id="PF02586">
    <property type="entry name" value="SRAP"/>
    <property type="match status" value="1"/>
</dbReference>
<evidence type="ECO:0000256" key="6">
    <source>
        <dbReference type="ARBA" id="ARBA00023125"/>
    </source>
</evidence>
<dbReference type="STRING" id="336988.NT96_08645"/>
<dbReference type="GO" id="GO:0008233">
    <property type="term" value="F:peptidase activity"/>
    <property type="evidence" value="ECO:0007669"/>
    <property type="project" value="UniProtKB-KW"/>
</dbReference>
<dbReference type="Proteomes" id="UP000004959">
    <property type="component" value="Chromosome"/>
</dbReference>
<comment type="similarity">
    <text evidence="1 8">Belongs to the SOS response-associated peptidase family.</text>
</comment>
<comment type="caution">
    <text evidence="9">The sequence shown here is derived from an EMBL/GenBank/DDBJ whole genome shotgun (WGS) entry which is preliminary data.</text>
</comment>
<dbReference type="GO" id="GO:0016829">
    <property type="term" value="F:lyase activity"/>
    <property type="evidence" value="ECO:0007669"/>
    <property type="project" value="UniProtKB-KW"/>
</dbReference>
<keyword evidence="4 8" id="KW-0378">Hydrolase</keyword>
<evidence type="ECO:0000256" key="7">
    <source>
        <dbReference type="ARBA" id="ARBA00023239"/>
    </source>
</evidence>
<name>G9WHW3_9LACO</name>